<evidence type="ECO:0000313" key="3">
    <source>
        <dbReference type="Proteomes" id="UP001066276"/>
    </source>
</evidence>
<accession>A0AAV7W0M4</accession>
<name>A0AAV7W0M4_PLEWA</name>
<dbReference type="AlphaFoldDB" id="A0AAV7W0M4"/>
<protein>
    <submittedName>
        <fullName evidence="2">Uncharacterized protein</fullName>
    </submittedName>
</protein>
<organism evidence="2 3">
    <name type="scientific">Pleurodeles waltl</name>
    <name type="common">Iberian ribbed newt</name>
    <dbReference type="NCBI Taxonomy" id="8319"/>
    <lineage>
        <taxon>Eukaryota</taxon>
        <taxon>Metazoa</taxon>
        <taxon>Chordata</taxon>
        <taxon>Craniata</taxon>
        <taxon>Vertebrata</taxon>
        <taxon>Euteleostomi</taxon>
        <taxon>Amphibia</taxon>
        <taxon>Batrachia</taxon>
        <taxon>Caudata</taxon>
        <taxon>Salamandroidea</taxon>
        <taxon>Salamandridae</taxon>
        <taxon>Pleurodelinae</taxon>
        <taxon>Pleurodeles</taxon>
    </lineage>
</organism>
<proteinExistence type="predicted"/>
<reference evidence="2" key="1">
    <citation type="journal article" date="2022" name="bioRxiv">
        <title>Sequencing and chromosome-scale assembly of the giantPleurodeles waltlgenome.</title>
        <authorList>
            <person name="Brown T."/>
            <person name="Elewa A."/>
            <person name="Iarovenko S."/>
            <person name="Subramanian E."/>
            <person name="Araus A.J."/>
            <person name="Petzold A."/>
            <person name="Susuki M."/>
            <person name="Suzuki K.-i.T."/>
            <person name="Hayashi T."/>
            <person name="Toyoda A."/>
            <person name="Oliveira C."/>
            <person name="Osipova E."/>
            <person name="Leigh N.D."/>
            <person name="Simon A."/>
            <person name="Yun M.H."/>
        </authorList>
    </citation>
    <scope>NUCLEOTIDE SEQUENCE</scope>
    <source>
        <strain evidence="2">20211129_DDA</strain>
        <tissue evidence="2">Liver</tissue>
    </source>
</reference>
<keyword evidence="3" id="KW-1185">Reference proteome</keyword>
<feature type="region of interest" description="Disordered" evidence="1">
    <location>
        <begin position="1"/>
        <end position="20"/>
    </location>
</feature>
<sequence>MFRLLKQRKPIRDHFRQQRQDFKELKGRLVVRRNPDNGGAVSSGAGGRNSADQRKPEGEEKADGETDFSASQET</sequence>
<gene>
    <name evidence="2" type="ORF">NDU88_001660</name>
</gene>
<comment type="caution">
    <text evidence="2">The sequence shown here is derived from an EMBL/GenBank/DDBJ whole genome shotgun (WGS) entry which is preliminary data.</text>
</comment>
<dbReference type="Proteomes" id="UP001066276">
    <property type="component" value="Chromosome 1_2"/>
</dbReference>
<dbReference type="EMBL" id="JANPWB010000002">
    <property type="protein sequence ID" value="KAJ1206251.1"/>
    <property type="molecule type" value="Genomic_DNA"/>
</dbReference>
<feature type="region of interest" description="Disordered" evidence="1">
    <location>
        <begin position="26"/>
        <end position="74"/>
    </location>
</feature>
<feature type="compositionally biased region" description="Basic and acidic residues" evidence="1">
    <location>
        <begin position="51"/>
        <end position="64"/>
    </location>
</feature>
<evidence type="ECO:0000313" key="2">
    <source>
        <dbReference type="EMBL" id="KAJ1206251.1"/>
    </source>
</evidence>
<feature type="compositionally biased region" description="Basic and acidic residues" evidence="1">
    <location>
        <begin position="10"/>
        <end position="20"/>
    </location>
</feature>
<evidence type="ECO:0000256" key="1">
    <source>
        <dbReference type="SAM" id="MobiDB-lite"/>
    </source>
</evidence>